<dbReference type="GO" id="GO:0016432">
    <property type="term" value="F:tRNA-uridine aminocarboxypropyltransferase activity"/>
    <property type="evidence" value="ECO:0007669"/>
    <property type="project" value="UniProtKB-EC"/>
</dbReference>
<evidence type="ECO:0000256" key="3">
    <source>
        <dbReference type="ARBA" id="ARBA00022691"/>
    </source>
</evidence>
<dbReference type="EC" id="2.5.1.25" evidence="1"/>
<evidence type="ECO:0000256" key="1">
    <source>
        <dbReference type="ARBA" id="ARBA00012386"/>
    </source>
</evidence>
<evidence type="ECO:0000256" key="5">
    <source>
        <dbReference type="ARBA" id="ARBA00034489"/>
    </source>
</evidence>
<name>A0AAX4HVX5_9BACT</name>
<dbReference type="PANTHER" id="PTHR21392:SF0">
    <property type="entry name" value="TRNA-URIDINE AMINOCARBOXYPROPYLTRANSFERASE 2"/>
    <property type="match status" value="1"/>
</dbReference>
<dbReference type="SMART" id="SM01144">
    <property type="entry name" value="DTW"/>
    <property type="match status" value="1"/>
</dbReference>
<feature type="domain" description="DTW" evidence="6">
    <location>
        <begin position="1"/>
        <end position="198"/>
    </location>
</feature>
<dbReference type="Pfam" id="PF03942">
    <property type="entry name" value="DTW"/>
    <property type="match status" value="1"/>
</dbReference>
<keyword evidence="8" id="KW-1185">Reference proteome</keyword>
<dbReference type="InterPro" id="IPR039262">
    <property type="entry name" value="DTWD2/TAPT"/>
</dbReference>
<comment type="similarity">
    <text evidence="5">Belongs to the TDD superfamily. DTWD2 family.</text>
</comment>
<accession>A0AAX4HVX5</accession>
<dbReference type="GO" id="GO:0008033">
    <property type="term" value="P:tRNA processing"/>
    <property type="evidence" value="ECO:0007669"/>
    <property type="project" value="UniProtKB-KW"/>
</dbReference>
<evidence type="ECO:0000313" key="8">
    <source>
        <dbReference type="Proteomes" id="UP001324634"/>
    </source>
</evidence>
<gene>
    <name evidence="7" type="ORF">SOO65_10430</name>
</gene>
<keyword evidence="3" id="KW-0949">S-adenosyl-L-methionine</keyword>
<reference evidence="7 8" key="1">
    <citation type="submission" date="2023-11" db="EMBL/GenBank/DDBJ databases">
        <title>Peredibacter starrii A3.12.</title>
        <authorList>
            <person name="Mitchell R.J."/>
        </authorList>
    </citation>
    <scope>NUCLEOTIDE SEQUENCE [LARGE SCALE GENOMIC DNA]</scope>
    <source>
        <strain evidence="7 8">A3.12</strain>
    </source>
</reference>
<evidence type="ECO:0000256" key="2">
    <source>
        <dbReference type="ARBA" id="ARBA00022679"/>
    </source>
</evidence>
<organism evidence="7 8">
    <name type="scientific">Peredibacter starrii</name>
    <dbReference type="NCBI Taxonomy" id="28202"/>
    <lineage>
        <taxon>Bacteria</taxon>
        <taxon>Pseudomonadati</taxon>
        <taxon>Bdellovibrionota</taxon>
        <taxon>Bacteriovoracia</taxon>
        <taxon>Bacteriovoracales</taxon>
        <taxon>Bacteriovoracaceae</taxon>
        <taxon>Peredibacter</taxon>
    </lineage>
</organism>
<dbReference type="InterPro" id="IPR005636">
    <property type="entry name" value="DTW"/>
</dbReference>
<dbReference type="AlphaFoldDB" id="A0AAX4HVX5"/>
<dbReference type="Proteomes" id="UP001324634">
    <property type="component" value="Chromosome"/>
</dbReference>
<dbReference type="EMBL" id="CP139487">
    <property type="protein sequence ID" value="WPU67170.1"/>
    <property type="molecule type" value="Genomic_DNA"/>
</dbReference>
<dbReference type="PANTHER" id="PTHR21392">
    <property type="entry name" value="TRNA-URIDINE AMINOCARBOXYPROPYLTRANSFERASE 2"/>
    <property type="match status" value="1"/>
</dbReference>
<evidence type="ECO:0000259" key="6">
    <source>
        <dbReference type="SMART" id="SM01144"/>
    </source>
</evidence>
<keyword evidence="4" id="KW-0819">tRNA processing</keyword>
<sequence>MNLCLKCRRRNLTCVCALLKPFKTTSRFIILMHPMEFKKEKVGTGRFSHLILENSKVVVDVGFDENAEFQAILNDPEYESYVLYPGVEPIDLGTDVLAQKVTKKAQFIVIDGTWPCAKKMMKLTTSLHHVPRVSFKSDRISEFKVKHQPMPGCLSTVESIHQVLLDLNRMGMENTNPAHENLMDVFRHTVNQQMDLAKDPSRQGYRKKPFSLPENRKISKKWEGRLLFFKESGE</sequence>
<evidence type="ECO:0000256" key="4">
    <source>
        <dbReference type="ARBA" id="ARBA00022694"/>
    </source>
</evidence>
<keyword evidence="2 7" id="KW-0808">Transferase</keyword>
<evidence type="ECO:0000313" key="7">
    <source>
        <dbReference type="EMBL" id="WPU67170.1"/>
    </source>
</evidence>
<dbReference type="RefSeq" id="WP_321400098.1">
    <property type="nucleotide sequence ID" value="NZ_CP139487.1"/>
</dbReference>
<proteinExistence type="inferred from homology"/>
<protein>
    <recommendedName>
        <fullName evidence="1">tRNA-uridine aminocarboxypropyltransferase</fullName>
        <ecNumber evidence="1">2.5.1.25</ecNumber>
    </recommendedName>
</protein>
<dbReference type="KEGG" id="psti:SOO65_10430"/>